<feature type="chain" id="PRO_5024416184" evidence="1">
    <location>
        <begin position="21"/>
        <end position="237"/>
    </location>
</feature>
<proteinExistence type="predicted"/>
<dbReference type="EMBL" id="CP033459">
    <property type="protein sequence ID" value="QFQ12212.1"/>
    <property type="molecule type" value="Genomic_DNA"/>
</dbReference>
<evidence type="ECO:0000313" key="2">
    <source>
        <dbReference type="EMBL" id="QFQ12212.1"/>
    </source>
</evidence>
<name>A0A5P8E5K0_9BACT</name>
<feature type="signal peptide" evidence="1">
    <location>
        <begin position="1"/>
        <end position="20"/>
    </location>
</feature>
<dbReference type="AlphaFoldDB" id="A0A5P8E5K0"/>
<dbReference type="RefSeq" id="WP_111899284.1">
    <property type="nucleotide sequence ID" value="NZ_CP033459.1"/>
</dbReference>
<reference evidence="2 3" key="1">
    <citation type="submission" date="2018-11" db="EMBL/GenBank/DDBJ databases">
        <authorList>
            <person name="Na S.W."/>
            <person name="Baik M."/>
        </authorList>
    </citation>
    <scope>NUCLEOTIDE SEQUENCE [LARGE SCALE GENOMIC DNA]</scope>
    <source>
        <strain evidence="2 3">E39</strain>
    </source>
</reference>
<dbReference type="Proteomes" id="UP000249375">
    <property type="component" value="Chromosome"/>
</dbReference>
<keyword evidence="1" id="KW-0732">Signal</keyword>
<keyword evidence="3" id="KW-1185">Reference proteome</keyword>
<protein>
    <submittedName>
        <fullName evidence="2">Uncharacterized protein</fullName>
    </submittedName>
</protein>
<organism evidence="2 3">
    <name type="scientific">Pseudoprevotella muciniphila</name>
    <dbReference type="NCBI Taxonomy" id="2133944"/>
    <lineage>
        <taxon>Bacteria</taxon>
        <taxon>Pseudomonadati</taxon>
        <taxon>Bacteroidota</taxon>
        <taxon>Bacteroidia</taxon>
        <taxon>Bacteroidales</taxon>
        <taxon>Prevotellaceae</taxon>
        <taxon>Pseudoprevotella</taxon>
    </lineage>
</organism>
<evidence type="ECO:0000256" key="1">
    <source>
        <dbReference type="SAM" id="SignalP"/>
    </source>
</evidence>
<dbReference type="OrthoDB" id="6121073at2"/>
<gene>
    <name evidence="2" type="ORF">C7Y71_003785</name>
</gene>
<accession>A0A5P8E5K0</accession>
<evidence type="ECO:0000313" key="3">
    <source>
        <dbReference type="Proteomes" id="UP000249375"/>
    </source>
</evidence>
<dbReference type="KEGG" id="alq:C7Y71_003785"/>
<sequence length="237" mass="27145">MKRPLILALLLAMTTTFATAQNDNAKAPKAPKTAVVNEIKPTTPDYVFTMKEVLDKLTTADIYKIGPFLKMRGFKYEGRKGEVNDPRGYYYCYSLNVELPDGGLDSLKITEGDRVQLTPVGPHPCFVTYGYFMHRQTRKWYNQACIWFPADRENYTRFVKGKNELRFRQVTPQQDGNIRPGYESPQYGNIFVALYPVDEDVLYFDGDNETTVHVGSDFDLHNAIQIWIGLPKQDPLP</sequence>